<name>A0A6J5IWN3_9BURK</name>
<gene>
    <name evidence="1" type="ORF">BCO9919_01234</name>
</gene>
<reference evidence="1 2" key="1">
    <citation type="submission" date="2020-04" db="EMBL/GenBank/DDBJ databases">
        <authorList>
            <person name="Depoorter E."/>
        </authorList>
    </citation>
    <scope>NUCLEOTIDE SEQUENCE [LARGE SCALE GENOMIC DNA]</scope>
    <source>
        <strain evidence="1 2">BCC0132</strain>
    </source>
</reference>
<dbReference type="EMBL" id="CABWIK020000004">
    <property type="protein sequence ID" value="CAB3964115.1"/>
    <property type="molecule type" value="Genomic_DNA"/>
</dbReference>
<protein>
    <submittedName>
        <fullName evidence="1">Phenol degradation protein</fullName>
    </submittedName>
</protein>
<dbReference type="AlphaFoldDB" id="A0A6J5IWN3"/>
<sequence>MWGPASGVVVKYQHEFAVRNRPQGDKLWVQFSFPL</sequence>
<proteinExistence type="predicted"/>
<evidence type="ECO:0000313" key="2">
    <source>
        <dbReference type="Proteomes" id="UP000494322"/>
    </source>
</evidence>
<dbReference type="Proteomes" id="UP000494322">
    <property type="component" value="Unassembled WGS sequence"/>
</dbReference>
<evidence type="ECO:0000313" key="1">
    <source>
        <dbReference type="EMBL" id="CAB3964115.1"/>
    </source>
</evidence>
<accession>A0A6J5IWN3</accession>
<organism evidence="1 2">
    <name type="scientific">Burkholderia cenocepacia</name>
    <dbReference type="NCBI Taxonomy" id="95486"/>
    <lineage>
        <taxon>Bacteria</taxon>
        <taxon>Pseudomonadati</taxon>
        <taxon>Pseudomonadota</taxon>
        <taxon>Betaproteobacteria</taxon>
        <taxon>Burkholderiales</taxon>
        <taxon>Burkholderiaceae</taxon>
        <taxon>Burkholderia</taxon>
        <taxon>Burkholderia cepacia complex</taxon>
    </lineage>
</organism>